<accession>A0A538UE69</accession>
<keyword evidence="3" id="KW-0732">Signal</keyword>
<feature type="region of interest" description="Disordered" evidence="2">
    <location>
        <begin position="637"/>
        <end position="738"/>
    </location>
</feature>
<proteinExistence type="predicted"/>
<keyword evidence="1" id="KW-0175">Coiled coil</keyword>
<feature type="chain" id="PRO_5022119287" evidence="3">
    <location>
        <begin position="19"/>
        <end position="738"/>
    </location>
</feature>
<evidence type="ECO:0000256" key="1">
    <source>
        <dbReference type="SAM" id="Coils"/>
    </source>
</evidence>
<evidence type="ECO:0000256" key="3">
    <source>
        <dbReference type="SAM" id="SignalP"/>
    </source>
</evidence>
<dbReference type="AlphaFoldDB" id="A0A538UE69"/>
<feature type="coiled-coil region" evidence="1">
    <location>
        <begin position="118"/>
        <end position="145"/>
    </location>
</feature>
<protein>
    <submittedName>
        <fullName evidence="4">Carbohydrate-binding family V/XII</fullName>
    </submittedName>
</protein>
<evidence type="ECO:0000313" key="4">
    <source>
        <dbReference type="EMBL" id="TMQ74176.1"/>
    </source>
</evidence>
<sequence>MAALALGLLVGLAAAAHADPADWPRAFDTASGAFIIYEPQPEALDGDVLSGRAAFSLQRSGSAEPSFGVLWFTEHIQIDRDSSTVAARAFDVTKVRLPGITPAEAERYETQVESEAARWDLTESLEQLQAGLASAEKERASVADLDHTPPRIIFSPRRAILVLYDGAPVVEPIPGSRLERVANTPYAVVHDPTRRAYFLSGADLWYQAKDPLGPWHVILGPPDEVRAVVPPDTSAADRTVGPPPQVLTATEPTELIATDGPPVYAPLVDDELLYVTNTESDVVREVSTQAIYVLLAGRWYRATTLDGPWTFVRGDQLPPSFARVPPGSPKANILASVAGTDQADDAVADAEIPQTSAIRREATGFQVDYDGPPQFEPIAGTRMEYAVNTDAEVILADGRYYACEQGVWYVADDPNGPWRVSEVRPVRVDDIPPSCPVYDVRYVYIYDVTPDVVWDGYLPGYLGCYPYHGTIVYGTGYRYRPWRGRHHYYPRPCTWGMMPRYNPWLSRWSFGFSFGSGFLKVGSLWHPGALPRGPHGPPRWFGPGGFHRPLLAADRSMLRNRRPNPLPARPLGERTPMNLYRRPANLPVMARAVERLTRPPVARPAPAPVPNDVFAGKDGKVYRREPRGWKVNQGRSWVPASLPVTPPEIPVRGTPDPGTVRSWPPGPRPVRPQPTPSAPAREPHRGPAFRPPPPTISPAPGDLEREYRGRTRANGHVPETPVRFPIPGGGKDPKRGGS</sequence>
<feature type="compositionally biased region" description="Pro residues" evidence="2">
    <location>
        <begin position="664"/>
        <end position="677"/>
    </location>
</feature>
<evidence type="ECO:0000313" key="5">
    <source>
        <dbReference type="Proteomes" id="UP000319771"/>
    </source>
</evidence>
<feature type="signal peptide" evidence="3">
    <location>
        <begin position="1"/>
        <end position="18"/>
    </location>
</feature>
<comment type="caution">
    <text evidence="4">The sequence shown here is derived from an EMBL/GenBank/DDBJ whole genome shotgun (WGS) entry which is preliminary data.</text>
</comment>
<gene>
    <name evidence="4" type="ORF">E6K81_00840</name>
</gene>
<dbReference type="EMBL" id="VBPB01000008">
    <property type="protein sequence ID" value="TMQ74176.1"/>
    <property type="molecule type" value="Genomic_DNA"/>
</dbReference>
<organism evidence="4 5">
    <name type="scientific">Eiseniibacteriota bacterium</name>
    <dbReference type="NCBI Taxonomy" id="2212470"/>
    <lineage>
        <taxon>Bacteria</taxon>
        <taxon>Candidatus Eiseniibacteriota</taxon>
    </lineage>
</organism>
<evidence type="ECO:0000256" key="2">
    <source>
        <dbReference type="SAM" id="MobiDB-lite"/>
    </source>
</evidence>
<name>A0A538UE69_UNCEI</name>
<reference evidence="4 5" key="1">
    <citation type="journal article" date="2019" name="Nat. Microbiol.">
        <title>Mediterranean grassland soil C-N compound turnover is dependent on rainfall and depth, and is mediated by genomically divergent microorganisms.</title>
        <authorList>
            <person name="Diamond S."/>
            <person name="Andeer P.F."/>
            <person name="Li Z."/>
            <person name="Crits-Christoph A."/>
            <person name="Burstein D."/>
            <person name="Anantharaman K."/>
            <person name="Lane K.R."/>
            <person name="Thomas B.C."/>
            <person name="Pan C."/>
            <person name="Northen T.R."/>
            <person name="Banfield J.F."/>
        </authorList>
    </citation>
    <scope>NUCLEOTIDE SEQUENCE [LARGE SCALE GENOMIC DNA]</scope>
    <source>
        <strain evidence="4">WS_11</strain>
    </source>
</reference>
<dbReference type="Proteomes" id="UP000319771">
    <property type="component" value="Unassembled WGS sequence"/>
</dbReference>